<keyword evidence="11" id="KW-1185">Reference proteome</keyword>
<organism evidence="10 11">
    <name type="scientific">Nitrincola lacisaponensis</name>
    <dbReference type="NCBI Taxonomy" id="267850"/>
    <lineage>
        <taxon>Bacteria</taxon>
        <taxon>Pseudomonadati</taxon>
        <taxon>Pseudomonadota</taxon>
        <taxon>Gammaproteobacteria</taxon>
        <taxon>Oceanospirillales</taxon>
        <taxon>Oceanospirillaceae</taxon>
        <taxon>Nitrincola</taxon>
    </lineage>
</organism>
<dbReference type="EMBL" id="JMSZ01000016">
    <property type="protein sequence ID" value="KDE40357.1"/>
    <property type="molecule type" value="Genomic_DNA"/>
</dbReference>
<evidence type="ECO:0000256" key="5">
    <source>
        <dbReference type="ARBA" id="ARBA00022989"/>
    </source>
</evidence>
<dbReference type="GO" id="GO:0005886">
    <property type="term" value="C:plasma membrane"/>
    <property type="evidence" value="ECO:0007669"/>
    <property type="project" value="UniProtKB-SubCell"/>
</dbReference>
<comment type="caution">
    <text evidence="10">The sequence shown here is derived from an EMBL/GenBank/DDBJ whole genome shotgun (WGS) entry which is preliminary data.</text>
</comment>
<name>A0A063Y7G6_9GAMM</name>
<evidence type="ECO:0000256" key="6">
    <source>
        <dbReference type="ARBA" id="ARBA00023136"/>
    </source>
</evidence>
<keyword evidence="4 7" id="KW-0812">Transmembrane</keyword>
<dbReference type="Gene3D" id="1.20.120.1200">
    <property type="entry name" value="NADH-ubiquinone/plastoquinone oxidoreductase chain 6, subunit NuoJ"/>
    <property type="match status" value="1"/>
</dbReference>
<feature type="transmembrane region" description="Helical" evidence="7">
    <location>
        <begin position="53"/>
        <end position="72"/>
    </location>
</feature>
<dbReference type="OrthoDB" id="4962908at2"/>
<feature type="transmembrane region" description="Helical" evidence="7">
    <location>
        <begin position="212"/>
        <end position="229"/>
    </location>
</feature>
<feature type="domain" description="MrpA C-terminal/MbhD" evidence="9">
    <location>
        <begin position="13"/>
        <end position="76"/>
    </location>
</feature>
<dbReference type="AlphaFoldDB" id="A0A063Y7G6"/>
<evidence type="ECO:0000313" key="11">
    <source>
        <dbReference type="Proteomes" id="UP000027318"/>
    </source>
</evidence>
<dbReference type="InterPro" id="IPR042106">
    <property type="entry name" value="Nuo/plastoQ_OxRdtase_6_NuoJ"/>
</dbReference>
<evidence type="ECO:0000256" key="3">
    <source>
        <dbReference type="ARBA" id="ARBA00022475"/>
    </source>
</evidence>
<evidence type="ECO:0000256" key="7">
    <source>
        <dbReference type="SAM" id="Phobius"/>
    </source>
</evidence>
<feature type="transmembrane region" description="Helical" evidence="7">
    <location>
        <begin position="241"/>
        <end position="264"/>
    </location>
</feature>
<keyword evidence="3" id="KW-1003">Cell membrane</keyword>
<dbReference type="InterPro" id="IPR007182">
    <property type="entry name" value="MnhB"/>
</dbReference>
<dbReference type="InterPro" id="IPR025383">
    <property type="entry name" value="MrpA_C/MbhD"/>
</dbReference>
<dbReference type="Proteomes" id="UP000027318">
    <property type="component" value="Unassembled WGS sequence"/>
</dbReference>
<feature type="transmembrane region" description="Helical" evidence="7">
    <location>
        <begin position="6"/>
        <end position="22"/>
    </location>
</feature>
<dbReference type="PATRIC" id="fig|267850.7.peg.943"/>
<evidence type="ECO:0000256" key="4">
    <source>
        <dbReference type="ARBA" id="ARBA00022692"/>
    </source>
</evidence>
<gene>
    <name evidence="10" type="ORF">ADINL_0949</name>
</gene>
<feature type="transmembrane region" description="Helical" evidence="7">
    <location>
        <begin position="29"/>
        <end position="47"/>
    </location>
</feature>
<feature type="domain" description="Na+/H+ antiporter MnhB subunit-related protein" evidence="8">
    <location>
        <begin position="185"/>
        <end position="291"/>
    </location>
</feature>
<evidence type="ECO:0000259" key="8">
    <source>
        <dbReference type="Pfam" id="PF04039"/>
    </source>
</evidence>
<dbReference type="Pfam" id="PF13244">
    <property type="entry name" value="MbhD"/>
    <property type="match status" value="1"/>
</dbReference>
<dbReference type="STRING" id="267850.ADINL_0949"/>
<feature type="transmembrane region" description="Helical" evidence="7">
    <location>
        <begin position="92"/>
        <end position="111"/>
    </location>
</feature>
<dbReference type="InterPro" id="IPR050622">
    <property type="entry name" value="CPA3_antiporter_subunitB"/>
</dbReference>
<comment type="subcellular location">
    <subcellularLocation>
        <location evidence="1">Cell membrane</location>
        <topology evidence="1">Multi-pass membrane protein</topology>
    </subcellularLocation>
</comment>
<evidence type="ECO:0000256" key="1">
    <source>
        <dbReference type="ARBA" id="ARBA00004651"/>
    </source>
</evidence>
<sequence length="317" mass="33481">MNEMIDWLLLLGLGAVAITSLMSQSIFRAVVFFILLGLLLSLVWIRLDAPDIALAEAVIGAGITGILLLDTLGQLKKTGKLTTEPSPSRARLGLALLASLTLVGLLIWAVLHQPQPAIALHQQVADALPESGVDHPITAVLLNFRSYDTLLEIGVLVLAVLVGLTLQSKDAPPDSLPGLPNPLLHACLTLLIPAMLLTAAYLLWAGADRPGGAFQAGAMLAAAFILLHLSGTRLSPRRSEFLMKAGLVMGFGVFLAVAVSTLIGGRPFLTYPDGSAGMLILLIELALTLSIGLILLSLFTVAHTPAQLPGKRRQDEQ</sequence>
<keyword evidence="6 7" id="KW-0472">Membrane</keyword>
<comment type="similarity">
    <text evidence="2">Belongs to the CPA3 antiporters (TC 2.A.63) subunit B family.</text>
</comment>
<feature type="transmembrane region" description="Helical" evidence="7">
    <location>
        <begin position="276"/>
        <end position="302"/>
    </location>
</feature>
<feature type="transmembrane region" description="Helical" evidence="7">
    <location>
        <begin position="149"/>
        <end position="166"/>
    </location>
</feature>
<proteinExistence type="inferred from homology"/>
<evidence type="ECO:0000313" key="10">
    <source>
        <dbReference type="EMBL" id="KDE40357.1"/>
    </source>
</evidence>
<dbReference type="RefSeq" id="WP_051632565.1">
    <property type="nucleotide sequence ID" value="NZ_JMSZ01000016.1"/>
</dbReference>
<feature type="transmembrane region" description="Helical" evidence="7">
    <location>
        <begin position="187"/>
        <end position="206"/>
    </location>
</feature>
<dbReference type="PANTHER" id="PTHR33932:SF4">
    <property type="entry name" value="NA(+)_H(+) ANTIPORTER SUBUNIT B"/>
    <property type="match status" value="1"/>
</dbReference>
<evidence type="ECO:0000256" key="2">
    <source>
        <dbReference type="ARBA" id="ARBA00009425"/>
    </source>
</evidence>
<dbReference type="Pfam" id="PF04039">
    <property type="entry name" value="MnhB"/>
    <property type="match status" value="1"/>
</dbReference>
<reference evidence="10 11" key="1">
    <citation type="journal article" date="2005" name="Int. J. Syst. Evol. Microbiol.">
        <title>Nitrincola lacisaponensis gen. nov., sp. nov., a novel alkaliphilic bacterium isolated from an alkaline, saline lake.</title>
        <authorList>
            <person name="Dimitriu P.A."/>
            <person name="Shukla S.K."/>
            <person name="Conradt J."/>
            <person name="Marquez M.C."/>
            <person name="Ventosa A."/>
            <person name="Maglia A."/>
            <person name="Peyton B.M."/>
            <person name="Pinkart H.C."/>
            <person name="Mormile M.R."/>
        </authorList>
    </citation>
    <scope>NUCLEOTIDE SEQUENCE [LARGE SCALE GENOMIC DNA]</scope>
    <source>
        <strain evidence="10 11">4CA</strain>
    </source>
</reference>
<evidence type="ECO:0000259" key="9">
    <source>
        <dbReference type="Pfam" id="PF13244"/>
    </source>
</evidence>
<accession>A0A063Y7G6</accession>
<dbReference type="PANTHER" id="PTHR33932">
    <property type="entry name" value="NA(+)/H(+) ANTIPORTER SUBUNIT B"/>
    <property type="match status" value="1"/>
</dbReference>
<keyword evidence="5 7" id="KW-1133">Transmembrane helix</keyword>
<protein>
    <submittedName>
        <fullName evidence="10">Uncharacterized protein</fullName>
    </submittedName>
</protein>